<evidence type="ECO:0000313" key="4">
    <source>
        <dbReference type="Proteomes" id="UP000634136"/>
    </source>
</evidence>
<dbReference type="PANTHER" id="PTHR31338:SF16">
    <property type="entry name" value="POLYKETIDE CYCLASE_DEHYDRASE AND LIPID TRANSPORT SUPERFAMILY PROTEIN"/>
    <property type="match status" value="1"/>
</dbReference>
<comment type="caution">
    <text evidence="3">The sequence shown here is derived from an EMBL/GenBank/DDBJ whole genome shotgun (WGS) entry which is preliminary data.</text>
</comment>
<organism evidence="3 4">
    <name type="scientific">Senna tora</name>
    <dbReference type="NCBI Taxonomy" id="362788"/>
    <lineage>
        <taxon>Eukaryota</taxon>
        <taxon>Viridiplantae</taxon>
        <taxon>Streptophyta</taxon>
        <taxon>Embryophyta</taxon>
        <taxon>Tracheophyta</taxon>
        <taxon>Spermatophyta</taxon>
        <taxon>Magnoliopsida</taxon>
        <taxon>eudicotyledons</taxon>
        <taxon>Gunneridae</taxon>
        <taxon>Pentapetalae</taxon>
        <taxon>rosids</taxon>
        <taxon>fabids</taxon>
        <taxon>Fabales</taxon>
        <taxon>Fabaceae</taxon>
        <taxon>Caesalpinioideae</taxon>
        <taxon>Cassia clade</taxon>
        <taxon>Senna</taxon>
    </lineage>
</organism>
<dbReference type="SUPFAM" id="SSF55961">
    <property type="entry name" value="Bet v1-like"/>
    <property type="match status" value="1"/>
</dbReference>
<dbReference type="Pfam" id="PF00407">
    <property type="entry name" value="Bet_v_1"/>
    <property type="match status" value="1"/>
</dbReference>
<sequence length="161" mass="18220">MALKGKVGAEIEIHSPASKFFDLIVTQIHEIQNISDAVNDIKLHQGDWHGVGSHSVKHWTFTLGILHIYIYKPSNIGGKVVNCKEHFEEVDHANKILRYNVFDGHASELYKMLNGKLKVVEKGEGALVKYEKLHEAIPPPQDYLDFVIKVFKDIDAHLLKA</sequence>
<name>A0A834SSU5_9FABA</name>
<dbReference type="OrthoDB" id="1847301at2759"/>
<evidence type="ECO:0000259" key="2">
    <source>
        <dbReference type="SMART" id="SM01037"/>
    </source>
</evidence>
<dbReference type="InterPro" id="IPR000916">
    <property type="entry name" value="Bet_v_I/MLP"/>
</dbReference>
<evidence type="ECO:0000313" key="3">
    <source>
        <dbReference type="EMBL" id="KAF7808708.1"/>
    </source>
</evidence>
<gene>
    <name evidence="3" type="ORF">G2W53_035451</name>
</gene>
<dbReference type="AlphaFoldDB" id="A0A834SSU5"/>
<dbReference type="Proteomes" id="UP000634136">
    <property type="component" value="Unassembled WGS sequence"/>
</dbReference>
<dbReference type="Gene3D" id="3.30.530.20">
    <property type="match status" value="1"/>
</dbReference>
<protein>
    <submittedName>
        <fullName evidence="3">MLP-like protein 43</fullName>
    </submittedName>
</protein>
<accession>A0A834SSU5</accession>
<proteinExistence type="inferred from homology"/>
<keyword evidence="4" id="KW-1185">Reference proteome</keyword>
<dbReference type="SMART" id="SM01037">
    <property type="entry name" value="Bet_v_1"/>
    <property type="match status" value="1"/>
</dbReference>
<dbReference type="InterPro" id="IPR023393">
    <property type="entry name" value="START-like_dom_sf"/>
</dbReference>
<evidence type="ECO:0000256" key="1">
    <source>
        <dbReference type="ARBA" id="ARBA00038242"/>
    </source>
</evidence>
<reference evidence="3" key="1">
    <citation type="submission" date="2020-09" db="EMBL/GenBank/DDBJ databases">
        <title>Genome-Enabled Discovery of Anthraquinone Biosynthesis in Senna tora.</title>
        <authorList>
            <person name="Kang S.-H."/>
            <person name="Pandey R.P."/>
            <person name="Lee C.-M."/>
            <person name="Sim J.-S."/>
            <person name="Jeong J.-T."/>
            <person name="Choi B.-S."/>
            <person name="Jung M."/>
            <person name="Ginzburg D."/>
            <person name="Zhao K."/>
            <person name="Won S.Y."/>
            <person name="Oh T.-J."/>
            <person name="Yu Y."/>
            <person name="Kim N.-H."/>
            <person name="Lee O.R."/>
            <person name="Lee T.-H."/>
            <person name="Bashyal P."/>
            <person name="Kim T.-S."/>
            <person name="Lee W.-H."/>
            <person name="Kawkins C."/>
            <person name="Kim C.-K."/>
            <person name="Kim J.S."/>
            <person name="Ahn B.O."/>
            <person name="Rhee S.Y."/>
            <person name="Sohng J.K."/>
        </authorList>
    </citation>
    <scope>NUCLEOTIDE SEQUENCE</scope>
    <source>
        <tissue evidence="3">Leaf</tissue>
    </source>
</reference>
<dbReference type="InterPro" id="IPR052006">
    <property type="entry name" value="MLP-like"/>
</dbReference>
<comment type="similarity">
    <text evidence="1">Belongs to the MLP family.</text>
</comment>
<dbReference type="GO" id="GO:0006952">
    <property type="term" value="P:defense response"/>
    <property type="evidence" value="ECO:0007669"/>
    <property type="project" value="InterPro"/>
</dbReference>
<feature type="domain" description="Bet v I/Major latex protein" evidence="2">
    <location>
        <begin position="2"/>
        <end position="161"/>
    </location>
</feature>
<dbReference type="EMBL" id="JAAIUW010000011">
    <property type="protein sequence ID" value="KAF7808708.1"/>
    <property type="molecule type" value="Genomic_DNA"/>
</dbReference>
<dbReference type="PANTHER" id="PTHR31338">
    <property type="entry name" value="POLYKETIDE CYCLASE/DEHYDRASE AND LIPID TRANSPORT SUPERFAMILY PROTEIN"/>
    <property type="match status" value="1"/>
</dbReference>